<feature type="transmembrane region" description="Helical" evidence="8">
    <location>
        <begin position="180"/>
        <end position="204"/>
    </location>
</feature>
<dbReference type="PROSITE" id="PS00610">
    <property type="entry name" value="NA_NEUROTRAN_SYMP_1"/>
    <property type="match status" value="1"/>
</dbReference>
<feature type="transmembrane region" description="Helical" evidence="8">
    <location>
        <begin position="469"/>
        <end position="489"/>
    </location>
</feature>
<organism evidence="9 10">
    <name type="scientific">Nocardiopsis terrae</name>
    <dbReference type="NCBI Taxonomy" id="372655"/>
    <lineage>
        <taxon>Bacteria</taxon>
        <taxon>Bacillati</taxon>
        <taxon>Actinomycetota</taxon>
        <taxon>Actinomycetes</taxon>
        <taxon>Streptosporangiales</taxon>
        <taxon>Nocardiopsidaceae</taxon>
        <taxon>Nocardiopsis</taxon>
    </lineage>
</organism>
<evidence type="ECO:0000256" key="7">
    <source>
        <dbReference type="SAM" id="MobiDB-lite"/>
    </source>
</evidence>
<keyword evidence="10" id="KW-1185">Reference proteome</keyword>
<feature type="transmembrane region" description="Helical" evidence="8">
    <location>
        <begin position="356"/>
        <end position="377"/>
    </location>
</feature>
<feature type="region of interest" description="Disordered" evidence="7">
    <location>
        <begin position="504"/>
        <end position="538"/>
    </location>
</feature>
<feature type="transmembrane region" description="Helical" evidence="8">
    <location>
        <begin position="87"/>
        <end position="111"/>
    </location>
</feature>
<evidence type="ECO:0000256" key="2">
    <source>
        <dbReference type="ARBA" id="ARBA00022448"/>
    </source>
</evidence>
<evidence type="ECO:0000256" key="4">
    <source>
        <dbReference type="ARBA" id="ARBA00022989"/>
    </source>
</evidence>
<evidence type="ECO:0000256" key="8">
    <source>
        <dbReference type="SAM" id="Phobius"/>
    </source>
</evidence>
<dbReference type="RefSeq" id="WP_191269919.1">
    <property type="nucleotide sequence ID" value="NZ_BMXJ01000003.1"/>
</dbReference>
<proteinExistence type="inferred from homology"/>
<dbReference type="PRINTS" id="PR00176">
    <property type="entry name" value="NANEUSMPORT"/>
</dbReference>
<feature type="transmembrane region" description="Helical" evidence="8">
    <location>
        <begin position="144"/>
        <end position="168"/>
    </location>
</feature>
<dbReference type="PANTHER" id="PTHR42948">
    <property type="entry name" value="TRANSPORTER"/>
    <property type="match status" value="1"/>
</dbReference>
<feature type="transmembrane region" description="Helical" evidence="8">
    <location>
        <begin position="319"/>
        <end position="344"/>
    </location>
</feature>
<feature type="compositionally biased region" description="Basic and acidic residues" evidence="7">
    <location>
        <begin position="528"/>
        <end position="538"/>
    </location>
</feature>
<dbReference type="PANTHER" id="PTHR42948:SF1">
    <property type="entry name" value="TRANSPORTER"/>
    <property type="match status" value="1"/>
</dbReference>
<comment type="caution">
    <text evidence="9">The sequence shown here is derived from an EMBL/GenBank/DDBJ whole genome shotgun (WGS) entry which is preliminary data.</text>
</comment>
<keyword evidence="2 6" id="KW-0813">Transport</keyword>
<evidence type="ECO:0000313" key="9">
    <source>
        <dbReference type="EMBL" id="MBE1458331.1"/>
    </source>
</evidence>
<comment type="subcellular location">
    <subcellularLocation>
        <location evidence="1">Membrane</location>
        <topology evidence="1">Multi-pass membrane protein</topology>
    </subcellularLocation>
</comment>
<dbReference type="SUPFAM" id="SSF161070">
    <property type="entry name" value="SNF-like"/>
    <property type="match status" value="1"/>
</dbReference>
<reference evidence="9 10" key="1">
    <citation type="submission" date="2020-10" db="EMBL/GenBank/DDBJ databases">
        <title>Sequencing the genomes of 1000 actinobacteria strains.</title>
        <authorList>
            <person name="Klenk H.-P."/>
        </authorList>
    </citation>
    <scope>NUCLEOTIDE SEQUENCE [LARGE SCALE GENOMIC DNA]</scope>
    <source>
        <strain evidence="9 10">DSM 45157</strain>
    </source>
</reference>
<keyword evidence="4 8" id="KW-1133">Transmembrane helix</keyword>
<keyword evidence="6" id="KW-0769">Symport</keyword>
<dbReference type="Pfam" id="PF00209">
    <property type="entry name" value="SNF"/>
    <property type="match status" value="2"/>
</dbReference>
<dbReference type="PROSITE" id="PS50267">
    <property type="entry name" value="NA_NEUROTRAN_SYMP_3"/>
    <property type="match status" value="1"/>
</dbReference>
<feature type="transmembrane region" description="Helical" evidence="8">
    <location>
        <begin position="44"/>
        <end position="66"/>
    </location>
</feature>
<evidence type="ECO:0000256" key="5">
    <source>
        <dbReference type="ARBA" id="ARBA00023136"/>
    </source>
</evidence>
<evidence type="ECO:0000313" key="10">
    <source>
        <dbReference type="Proteomes" id="UP000598217"/>
    </source>
</evidence>
<accession>A0ABR9HH29</accession>
<dbReference type="InterPro" id="IPR000175">
    <property type="entry name" value="Na/ntran_symport"/>
</dbReference>
<feature type="transmembrane region" description="Helical" evidence="8">
    <location>
        <begin position="389"/>
        <end position="410"/>
    </location>
</feature>
<feature type="transmembrane region" description="Helical" evidence="8">
    <location>
        <begin position="268"/>
        <end position="287"/>
    </location>
</feature>
<feature type="transmembrane region" description="Helical" evidence="8">
    <location>
        <begin position="224"/>
        <end position="247"/>
    </location>
</feature>
<dbReference type="EMBL" id="JADBDY010000001">
    <property type="protein sequence ID" value="MBE1458331.1"/>
    <property type="molecule type" value="Genomic_DNA"/>
</dbReference>
<keyword evidence="5 8" id="KW-0472">Membrane</keyword>
<evidence type="ECO:0000256" key="6">
    <source>
        <dbReference type="RuleBase" id="RU003732"/>
    </source>
</evidence>
<sequence>MGQQPREQWGTRAGFLMAAIGSAIGLGNIWRFPYIAYENGGGAFLLPYLIALLTAGIPLLILEYSIGHRYRSSAPLSYRRISRPAEAIGWWQVAICFVIASYYAVIVAWAVRYAWFSVGQQWGDDPDAFFFNDFLQVGEEPGMISGFVAGVAWPLVAVWAIVLVVLALGVRKGIEKSTRIFIPLLVVLFVLLVIQALTLDGAAAGLNTLFTPDWSKMLDGGVWIAAYGQIFFSLSIGFAIMVTYASYLRRKANLTGSAMVAGLANSSFELLAGIGVFAALGFMATAAGTSVDEVATSGIGLAFVAFPQIISTLPLGGTLFGVVFFLCLVIAGLTSLISIVQVIISAVQDRTGLGRVQTVLVVGGATALASILLFPTPEGLYILDAADRFINQYGIALAGLVMVLVFGWILRRLPLFEKHANAVSSIRLGWWWKIALGGITPVLLGFMMWDSLRTELTTNYEGYPESFLLVAGWGVAIGAIVFGIVISCIPWRRADTIARLDAERGAQGDGQTPVELDEPDRIAPLGRPAEDTDKEGDR</sequence>
<feature type="transmembrane region" description="Helical" evidence="8">
    <location>
        <begin position="12"/>
        <end position="32"/>
    </location>
</feature>
<dbReference type="Proteomes" id="UP000598217">
    <property type="component" value="Unassembled WGS sequence"/>
</dbReference>
<feature type="transmembrane region" description="Helical" evidence="8">
    <location>
        <begin position="430"/>
        <end position="449"/>
    </location>
</feature>
<evidence type="ECO:0000256" key="1">
    <source>
        <dbReference type="ARBA" id="ARBA00004141"/>
    </source>
</evidence>
<dbReference type="InterPro" id="IPR037272">
    <property type="entry name" value="SNS_sf"/>
</dbReference>
<dbReference type="NCBIfam" id="NF037979">
    <property type="entry name" value="Na_transp"/>
    <property type="match status" value="1"/>
</dbReference>
<keyword evidence="3 6" id="KW-0812">Transmembrane</keyword>
<comment type="similarity">
    <text evidence="6">Belongs to the sodium:neurotransmitter symporter (SNF) (TC 2.A.22) family.</text>
</comment>
<protein>
    <recommendedName>
        <fullName evidence="6">Transporter</fullName>
    </recommendedName>
</protein>
<dbReference type="CDD" id="cd10334">
    <property type="entry name" value="SLC6sbd_u1"/>
    <property type="match status" value="1"/>
</dbReference>
<evidence type="ECO:0000256" key="3">
    <source>
        <dbReference type="ARBA" id="ARBA00022692"/>
    </source>
</evidence>
<gene>
    <name evidence="9" type="ORF">H4W79_002545</name>
</gene>
<name>A0ABR9HH29_9ACTN</name>